<evidence type="ECO:0000313" key="5">
    <source>
        <dbReference type="EMBL" id="NGY58012.1"/>
    </source>
</evidence>
<evidence type="ECO:0000259" key="1">
    <source>
        <dbReference type="PROSITE" id="PS50112"/>
    </source>
</evidence>
<dbReference type="SUPFAM" id="SSF141868">
    <property type="entry name" value="EAL domain-like"/>
    <property type="match status" value="1"/>
</dbReference>
<feature type="domain" description="GGDEF" evidence="4">
    <location>
        <begin position="514"/>
        <end position="647"/>
    </location>
</feature>
<name>A0A7C9VM29_9PSEU</name>
<evidence type="ECO:0000259" key="4">
    <source>
        <dbReference type="PROSITE" id="PS50887"/>
    </source>
</evidence>
<dbReference type="EMBL" id="JAAMPJ010000001">
    <property type="protein sequence ID" value="NGY58012.1"/>
    <property type="molecule type" value="Genomic_DNA"/>
</dbReference>
<dbReference type="InterPro" id="IPR052155">
    <property type="entry name" value="Biofilm_reg_signaling"/>
</dbReference>
<dbReference type="InterPro" id="IPR035965">
    <property type="entry name" value="PAS-like_dom_sf"/>
</dbReference>
<dbReference type="CDD" id="cd01948">
    <property type="entry name" value="EAL"/>
    <property type="match status" value="1"/>
</dbReference>
<dbReference type="PROSITE" id="PS50112">
    <property type="entry name" value="PAS"/>
    <property type="match status" value="3"/>
</dbReference>
<dbReference type="Pfam" id="PF08448">
    <property type="entry name" value="PAS_4"/>
    <property type="match status" value="1"/>
</dbReference>
<keyword evidence="6" id="KW-1185">Reference proteome</keyword>
<dbReference type="InterPro" id="IPR029787">
    <property type="entry name" value="Nucleotide_cyclase"/>
</dbReference>
<dbReference type="Gene3D" id="3.30.450.20">
    <property type="entry name" value="PAS domain"/>
    <property type="match status" value="3"/>
</dbReference>
<dbReference type="GO" id="GO:0006355">
    <property type="term" value="P:regulation of DNA-templated transcription"/>
    <property type="evidence" value="ECO:0007669"/>
    <property type="project" value="InterPro"/>
</dbReference>
<dbReference type="Pfam" id="PF00989">
    <property type="entry name" value="PAS"/>
    <property type="match status" value="1"/>
</dbReference>
<dbReference type="Gene3D" id="3.20.20.450">
    <property type="entry name" value="EAL domain"/>
    <property type="match status" value="1"/>
</dbReference>
<dbReference type="InterPro" id="IPR000160">
    <property type="entry name" value="GGDEF_dom"/>
</dbReference>
<dbReference type="CDD" id="cd01949">
    <property type="entry name" value="GGDEF"/>
    <property type="match status" value="1"/>
</dbReference>
<dbReference type="InterPro" id="IPR000014">
    <property type="entry name" value="PAS"/>
</dbReference>
<dbReference type="Gene3D" id="3.30.70.270">
    <property type="match status" value="1"/>
</dbReference>
<dbReference type="PROSITE" id="PS50887">
    <property type="entry name" value="GGDEF"/>
    <property type="match status" value="1"/>
</dbReference>
<evidence type="ECO:0000313" key="6">
    <source>
        <dbReference type="Proteomes" id="UP000481360"/>
    </source>
</evidence>
<accession>A0A7C9VM29</accession>
<dbReference type="Pfam" id="PF00990">
    <property type="entry name" value="GGDEF"/>
    <property type="match status" value="1"/>
</dbReference>
<feature type="domain" description="PAS" evidence="1">
    <location>
        <begin position="133"/>
        <end position="203"/>
    </location>
</feature>
<comment type="caution">
    <text evidence="5">The sequence shown here is derived from an EMBL/GenBank/DDBJ whole genome shotgun (WGS) entry which is preliminary data.</text>
</comment>
<gene>
    <name evidence="5" type="ORF">G7043_03590</name>
</gene>
<dbReference type="Pfam" id="PF13426">
    <property type="entry name" value="PAS_9"/>
    <property type="match status" value="1"/>
</dbReference>
<dbReference type="AlphaFoldDB" id="A0A7C9VM29"/>
<dbReference type="SUPFAM" id="SSF55785">
    <property type="entry name" value="PYP-like sensor domain (PAS domain)"/>
    <property type="match status" value="4"/>
</dbReference>
<dbReference type="SMART" id="SM00091">
    <property type="entry name" value="PAS"/>
    <property type="match status" value="3"/>
</dbReference>
<dbReference type="Proteomes" id="UP000481360">
    <property type="component" value="Unassembled WGS sequence"/>
</dbReference>
<dbReference type="PROSITE" id="PS50883">
    <property type="entry name" value="EAL"/>
    <property type="match status" value="1"/>
</dbReference>
<evidence type="ECO:0000259" key="2">
    <source>
        <dbReference type="PROSITE" id="PS50113"/>
    </source>
</evidence>
<dbReference type="NCBIfam" id="TIGR00229">
    <property type="entry name" value="sensory_box"/>
    <property type="match status" value="3"/>
</dbReference>
<dbReference type="Pfam" id="PF00563">
    <property type="entry name" value="EAL"/>
    <property type="match status" value="1"/>
</dbReference>
<evidence type="ECO:0000259" key="3">
    <source>
        <dbReference type="PROSITE" id="PS50883"/>
    </source>
</evidence>
<dbReference type="SMART" id="SM00267">
    <property type="entry name" value="GGDEF"/>
    <property type="match status" value="1"/>
</dbReference>
<dbReference type="InterPro" id="IPR001633">
    <property type="entry name" value="EAL_dom"/>
</dbReference>
<feature type="domain" description="PAS" evidence="1">
    <location>
        <begin position="359"/>
        <end position="403"/>
    </location>
</feature>
<dbReference type="SUPFAM" id="SSF55073">
    <property type="entry name" value="Nucleotide cyclase"/>
    <property type="match status" value="1"/>
</dbReference>
<protein>
    <submittedName>
        <fullName evidence="5">EAL domain-containing protein</fullName>
    </submittedName>
</protein>
<dbReference type="PANTHER" id="PTHR44757:SF2">
    <property type="entry name" value="BIOFILM ARCHITECTURE MAINTENANCE PROTEIN MBAA"/>
    <property type="match status" value="1"/>
</dbReference>
<dbReference type="InterPro" id="IPR035919">
    <property type="entry name" value="EAL_sf"/>
</dbReference>
<feature type="domain" description="PAS" evidence="1">
    <location>
        <begin position="261"/>
        <end position="305"/>
    </location>
</feature>
<dbReference type="InterPro" id="IPR043128">
    <property type="entry name" value="Rev_trsase/Diguanyl_cyclase"/>
</dbReference>
<feature type="domain" description="PAC" evidence="2">
    <location>
        <begin position="437"/>
        <end position="489"/>
    </location>
</feature>
<dbReference type="RefSeq" id="WP_166043789.1">
    <property type="nucleotide sequence ID" value="NZ_JAAMPJ010000001.1"/>
</dbReference>
<dbReference type="InterPro" id="IPR013656">
    <property type="entry name" value="PAS_4"/>
</dbReference>
<dbReference type="InterPro" id="IPR013767">
    <property type="entry name" value="PAS_fold"/>
</dbReference>
<dbReference type="SMART" id="SM00052">
    <property type="entry name" value="EAL"/>
    <property type="match status" value="1"/>
</dbReference>
<reference evidence="5 6" key="1">
    <citation type="submission" date="2020-03" db="EMBL/GenBank/DDBJ databases">
        <title>Isolation and identification of active actinomycetes.</title>
        <authorList>
            <person name="Sun X."/>
        </authorList>
    </citation>
    <scope>NUCLEOTIDE SEQUENCE [LARGE SCALE GENOMIC DNA]</scope>
    <source>
        <strain evidence="5 6">NEAU-D13</strain>
    </source>
</reference>
<feature type="domain" description="EAL" evidence="3">
    <location>
        <begin position="656"/>
        <end position="910"/>
    </location>
</feature>
<dbReference type="PANTHER" id="PTHR44757">
    <property type="entry name" value="DIGUANYLATE CYCLASE DGCP"/>
    <property type="match status" value="1"/>
</dbReference>
<dbReference type="InterPro" id="IPR000700">
    <property type="entry name" value="PAS-assoc_C"/>
</dbReference>
<organism evidence="5 6">
    <name type="scientific">Lentzea alba</name>
    <dbReference type="NCBI Taxonomy" id="2714351"/>
    <lineage>
        <taxon>Bacteria</taxon>
        <taxon>Bacillati</taxon>
        <taxon>Actinomycetota</taxon>
        <taxon>Actinomycetes</taxon>
        <taxon>Pseudonocardiales</taxon>
        <taxon>Pseudonocardiaceae</taxon>
        <taxon>Lentzea</taxon>
    </lineage>
</organism>
<proteinExistence type="predicted"/>
<dbReference type="PROSITE" id="PS50113">
    <property type="entry name" value="PAC"/>
    <property type="match status" value="1"/>
</dbReference>
<dbReference type="CDD" id="cd00130">
    <property type="entry name" value="PAS"/>
    <property type="match status" value="3"/>
</dbReference>
<sequence length="912" mass="98803">MDTAKLDEGAKLGEGVVDLAPSADAAVMWWFDLTTNCATWMSGMANLLGTPHETDAEIRPRLVALLEPLVVAARTAAVWQDFALEQPHVLPDGTTKWIQLRACVSGDATAKSLTGVATDVTKRHVDRQALADLADRYRLLVELSPDAIVVHEAGVLTYTNPAGIRFLGARSADEIVGHPITDFVHPASVPEMMRRISALSTPGAASEPAEAGILRFDGGTVDVEVVSVRTTWEGRPAFQVILRDVTAQKAAAATLHYQAALVAHVSDAIIATTAEGVVTTWNPAAETVYGRAAADAVGEPVADLVGARLDPAAIVREGGMTRAVHRRSDGATLVIRVSAAEMDTGYVLVCADETARRRAEQHFTTVVASLEEGVLVVGSTGLVESANPAAERLLGIREERIVGSPTTECPLFDEKGARLRGSEYPCVRTRRTGLPENGRVVRLRRPDGRDIWLSVSCRPLNQVNTYPATVVVSFTDITERRSIAARLEHDATHDALTGLANRTLVIRHLTSRAGTMSVLFVDLDKFKVINDSLGHTVGDKVLRIVGERLRRCVRGSDLVGRLGGDEFVLVARGMSHRDLGRLAEHVRNAVAAPLHVDGRQLHLDASIGISTAHPEDPRSGEDLLRDSDLAMYEAKSEGRGRHVFFDVDLREKMQRRLLLEQDLRDAAANEQLSVVYQPIADLRSGRVVCVEALLRWTHPIHGAISPAEFIPLAEESDLINPIGDYVLRTTIGQAPLVRSRVGQDCHLAVNLSPRQLDDPRLVAAVRDTLRTTGIAPNTLWLEITENALMKDPAVAARTVSALRDLGVRLAIDDFGTGYSSLAQLRKLPLDQVKIDRSFVSALGECREAEAIVRSIVMMAHAVNLTVVAEGVENACQLDVLRRLDCDQVQGFRIGKPTSPDRLPIGQPSTAGR</sequence>
<dbReference type="NCBIfam" id="TIGR00254">
    <property type="entry name" value="GGDEF"/>
    <property type="match status" value="1"/>
</dbReference>